<dbReference type="Pfam" id="PF04796">
    <property type="entry name" value="RepA_C"/>
    <property type="match status" value="1"/>
</dbReference>
<dbReference type="InterPro" id="IPR006881">
    <property type="entry name" value="RepA_C"/>
</dbReference>
<dbReference type="EMBL" id="BJYZ01000116">
    <property type="protein sequence ID" value="GEO43648.1"/>
    <property type="molecule type" value="Genomic_DNA"/>
</dbReference>
<dbReference type="RefSeq" id="WP_044437689.1">
    <property type="nucleotide sequence ID" value="NZ_BJYZ01000116.1"/>
</dbReference>
<organism evidence="1 2">
    <name type="scientific">Skermanella aerolata</name>
    <dbReference type="NCBI Taxonomy" id="393310"/>
    <lineage>
        <taxon>Bacteria</taxon>
        <taxon>Pseudomonadati</taxon>
        <taxon>Pseudomonadota</taxon>
        <taxon>Alphaproteobacteria</taxon>
        <taxon>Rhodospirillales</taxon>
        <taxon>Azospirillaceae</taxon>
        <taxon>Skermanella</taxon>
    </lineage>
</organism>
<evidence type="ECO:0000313" key="1">
    <source>
        <dbReference type="EMBL" id="GEO43648.1"/>
    </source>
</evidence>
<keyword evidence="2" id="KW-1185">Reference proteome</keyword>
<accession>A0A512E4K4</accession>
<dbReference type="OrthoDB" id="932750at2"/>
<gene>
    <name evidence="1" type="ORF">SAE02_77960</name>
</gene>
<reference evidence="1 2" key="1">
    <citation type="submission" date="2019-07" db="EMBL/GenBank/DDBJ databases">
        <title>Whole genome shotgun sequence of Skermanella aerolata NBRC 106429.</title>
        <authorList>
            <person name="Hosoyama A."/>
            <person name="Uohara A."/>
            <person name="Ohji S."/>
            <person name="Ichikawa N."/>
        </authorList>
    </citation>
    <scope>NUCLEOTIDE SEQUENCE [LARGE SCALE GENOMIC DNA]</scope>
    <source>
        <strain evidence="1 2">NBRC 106429</strain>
    </source>
</reference>
<evidence type="ECO:0000313" key="2">
    <source>
        <dbReference type="Proteomes" id="UP000321523"/>
    </source>
</evidence>
<comment type="caution">
    <text evidence="1">The sequence shown here is derived from an EMBL/GenBank/DDBJ whole genome shotgun (WGS) entry which is preliminary data.</text>
</comment>
<sequence>MPADPYGFDPDAARARAMLEKLRRAEKNADECGDLKPLVAAAKVPKVSRIKKRLVDAAVSIRADEPDELTFMHSVLTQCSLPTAKPEPGVLTWERRQGRAALLIEAGKVRHPRTGVWEQLGLPYGPKARMLLMHLNSEALRSGTPEIPVEDTMTAFFRRIMGKTQDGRQANMLKAQLSALAAASFHMGIAYDDHAVQVDAKVVSKFELWFERDESQRVLWPSVLRLSLDYFDSLTRYAVPLDERAVAALAHSALALDMYCWLAQRLHRVPQGKSQFVPWTALQEQFGQHYQRIRDFRRDFLNLLKQVKTAYPEAIFDANVKGMTLWQSPPPVRKRLISLSSPKFLDLKAEEI</sequence>
<proteinExistence type="predicted"/>
<dbReference type="AlphaFoldDB" id="A0A512E4K4"/>
<name>A0A512E4K4_9PROT</name>
<dbReference type="Proteomes" id="UP000321523">
    <property type="component" value="Unassembled WGS sequence"/>
</dbReference>
<protein>
    <submittedName>
        <fullName evidence="1">Plasmid encoded RepA protein</fullName>
    </submittedName>
</protein>